<evidence type="ECO:0000313" key="1">
    <source>
        <dbReference type="EMBL" id="MBW0499096.1"/>
    </source>
</evidence>
<dbReference type="OrthoDB" id="448448at2759"/>
<comment type="caution">
    <text evidence="1">The sequence shown here is derived from an EMBL/GenBank/DDBJ whole genome shotgun (WGS) entry which is preliminary data.</text>
</comment>
<keyword evidence="2" id="KW-1185">Reference proteome</keyword>
<dbReference type="AlphaFoldDB" id="A0A9Q3D8M0"/>
<gene>
    <name evidence="1" type="ORF">O181_038811</name>
</gene>
<organism evidence="1 2">
    <name type="scientific">Austropuccinia psidii MF-1</name>
    <dbReference type="NCBI Taxonomy" id="1389203"/>
    <lineage>
        <taxon>Eukaryota</taxon>
        <taxon>Fungi</taxon>
        <taxon>Dikarya</taxon>
        <taxon>Basidiomycota</taxon>
        <taxon>Pucciniomycotina</taxon>
        <taxon>Pucciniomycetes</taxon>
        <taxon>Pucciniales</taxon>
        <taxon>Sphaerophragmiaceae</taxon>
        <taxon>Austropuccinia</taxon>
    </lineage>
</organism>
<dbReference type="Proteomes" id="UP000765509">
    <property type="component" value="Unassembled WGS sequence"/>
</dbReference>
<protein>
    <submittedName>
        <fullName evidence="1">Uncharacterized protein</fullName>
    </submittedName>
</protein>
<evidence type="ECO:0000313" key="2">
    <source>
        <dbReference type="Proteomes" id="UP000765509"/>
    </source>
</evidence>
<reference evidence="1" key="1">
    <citation type="submission" date="2021-03" db="EMBL/GenBank/DDBJ databases">
        <title>Draft genome sequence of rust myrtle Austropuccinia psidii MF-1, a brazilian biotype.</title>
        <authorList>
            <person name="Quecine M.C."/>
            <person name="Pachon D.M.R."/>
            <person name="Bonatelli M.L."/>
            <person name="Correr F.H."/>
            <person name="Franceschini L.M."/>
            <person name="Leite T.F."/>
            <person name="Margarido G.R.A."/>
            <person name="Almeida C.A."/>
            <person name="Ferrarezi J.A."/>
            <person name="Labate C.A."/>
        </authorList>
    </citation>
    <scope>NUCLEOTIDE SEQUENCE</scope>
    <source>
        <strain evidence="1">MF-1</strain>
    </source>
</reference>
<sequence>MPTLYSHNSHFNLDYPPYPALFSLSSKNKLIQLPSGSDLPMMTPPHSIIKTPLLSHQKMGLAFLWDQQIPHGQSARNLWATSPPGSPFNARHIIANKVSAHSNPF</sequence>
<name>A0A9Q3D8M0_9BASI</name>
<proteinExistence type="predicted"/>
<dbReference type="EMBL" id="AVOT02015092">
    <property type="protein sequence ID" value="MBW0499096.1"/>
    <property type="molecule type" value="Genomic_DNA"/>
</dbReference>
<accession>A0A9Q3D8M0</accession>